<reference evidence="1 2" key="1">
    <citation type="submission" date="2024-02" db="EMBL/GenBank/DDBJ databases">
        <authorList>
            <person name="Chen Y."/>
            <person name="Shah S."/>
            <person name="Dougan E. K."/>
            <person name="Thang M."/>
            <person name="Chan C."/>
        </authorList>
    </citation>
    <scope>NUCLEOTIDE SEQUENCE [LARGE SCALE GENOMIC DNA]</scope>
</reference>
<evidence type="ECO:0000313" key="1">
    <source>
        <dbReference type="EMBL" id="CAK9115936.1"/>
    </source>
</evidence>
<evidence type="ECO:0000313" key="2">
    <source>
        <dbReference type="Proteomes" id="UP001642484"/>
    </source>
</evidence>
<sequence length="116" mass="13129">MGAVRSQLDSEGPSLRFRPGDLLRLRGTGPRWEGQELTAKVAAGQKCGCEKDIRWMFDPKSRVLKHRSIRELGFIDILEHSCFSLASFFLSLTSQDDFRSTSESLALSPQKMRLLQ</sequence>
<keyword evidence="2" id="KW-1185">Reference proteome</keyword>
<dbReference type="Proteomes" id="UP001642484">
    <property type="component" value="Unassembled WGS sequence"/>
</dbReference>
<dbReference type="EMBL" id="CAXAMN010028273">
    <property type="protein sequence ID" value="CAK9115936.1"/>
    <property type="molecule type" value="Genomic_DNA"/>
</dbReference>
<name>A0ABP0SUN7_9DINO</name>
<comment type="caution">
    <text evidence="1">The sequence shown here is derived from an EMBL/GenBank/DDBJ whole genome shotgun (WGS) entry which is preliminary data.</text>
</comment>
<organism evidence="1 2">
    <name type="scientific">Durusdinium trenchii</name>
    <dbReference type="NCBI Taxonomy" id="1381693"/>
    <lineage>
        <taxon>Eukaryota</taxon>
        <taxon>Sar</taxon>
        <taxon>Alveolata</taxon>
        <taxon>Dinophyceae</taxon>
        <taxon>Suessiales</taxon>
        <taxon>Symbiodiniaceae</taxon>
        <taxon>Durusdinium</taxon>
    </lineage>
</organism>
<accession>A0ABP0SUN7</accession>
<proteinExistence type="predicted"/>
<gene>
    <name evidence="1" type="ORF">CCMP2556_LOCUS53658</name>
</gene>
<protein>
    <submittedName>
        <fullName evidence="1">Uncharacterized protein</fullName>
    </submittedName>
</protein>